<gene>
    <name evidence="2" type="ORF">CROE0942_LOCUS11677</name>
</gene>
<evidence type="ECO:0000313" key="2">
    <source>
        <dbReference type="EMBL" id="CAD8567297.1"/>
    </source>
</evidence>
<name>A0A7S0K156_CAFRO</name>
<feature type="transmembrane region" description="Helical" evidence="1">
    <location>
        <begin position="63"/>
        <end position="81"/>
    </location>
</feature>
<feature type="transmembrane region" description="Helical" evidence="1">
    <location>
        <begin position="93"/>
        <end position="114"/>
    </location>
</feature>
<accession>A0A7S0K156</accession>
<sequence>MRSGPAGDHRTPPERLEPRKRMAVVARKSVLAAGAYPEAVEEEPALEFGPAQATAPRKREIKWIYLTPLVFLFLPLINYGARAAGFSPKARLVMMFAGVFTGAGHGAISIFNAAQDGDEAVNEDRERHAERRRRGLE</sequence>
<dbReference type="EMBL" id="HBET01017317">
    <property type="protein sequence ID" value="CAD8567297.1"/>
    <property type="molecule type" value="Transcribed_RNA"/>
</dbReference>
<keyword evidence="1" id="KW-1133">Transmembrane helix</keyword>
<organism evidence="2">
    <name type="scientific">Cafeteria roenbergensis</name>
    <name type="common">Marine flagellate</name>
    <dbReference type="NCBI Taxonomy" id="33653"/>
    <lineage>
        <taxon>Eukaryota</taxon>
        <taxon>Sar</taxon>
        <taxon>Stramenopiles</taxon>
        <taxon>Bigyra</taxon>
        <taxon>Opalozoa</taxon>
        <taxon>Bicosoecida</taxon>
        <taxon>Cafeteriaceae</taxon>
        <taxon>Cafeteria</taxon>
    </lineage>
</organism>
<keyword evidence="1" id="KW-0812">Transmembrane</keyword>
<protein>
    <submittedName>
        <fullName evidence="2">Uncharacterized protein</fullName>
    </submittedName>
</protein>
<reference evidence="2" key="1">
    <citation type="submission" date="2021-01" db="EMBL/GenBank/DDBJ databases">
        <authorList>
            <person name="Corre E."/>
            <person name="Pelletier E."/>
            <person name="Niang G."/>
            <person name="Scheremetjew M."/>
            <person name="Finn R."/>
            <person name="Kale V."/>
            <person name="Holt S."/>
            <person name="Cochrane G."/>
            <person name="Meng A."/>
            <person name="Brown T."/>
            <person name="Cohen L."/>
        </authorList>
    </citation>
    <scope>NUCLEOTIDE SEQUENCE</scope>
    <source>
        <strain evidence="2">E4-10</strain>
    </source>
</reference>
<evidence type="ECO:0000256" key="1">
    <source>
        <dbReference type="SAM" id="Phobius"/>
    </source>
</evidence>
<dbReference type="AlphaFoldDB" id="A0A7S0K156"/>
<proteinExistence type="predicted"/>
<keyword evidence="1" id="KW-0472">Membrane</keyword>